<comment type="caution">
    <text evidence="2">The sequence shown here is derived from an EMBL/GenBank/DDBJ whole genome shotgun (WGS) entry which is preliminary data.</text>
</comment>
<dbReference type="Pfam" id="PF20357">
    <property type="entry name" value="DUF6652"/>
    <property type="match status" value="1"/>
</dbReference>
<evidence type="ECO:0000313" key="3">
    <source>
        <dbReference type="Proteomes" id="UP001276902"/>
    </source>
</evidence>
<feature type="transmembrane region" description="Helical" evidence="1">
    <location>
        <begin position="5"/>
        <end position="25"/>
    </location>
</feature>
<evidence type="ECO:0000313" key="2">
    <source>
        <dbReference type="EMBL" id="MDY5169837.1"/>
    </source>
</evidence>
<accession>A0AB35UNM4</accession>
<dbReference type="InterPro" id="IPR046594">
    <property type="entry name" value="DUF6652"/>
</dbReference>
<organism evidence="2 3">
    <name type="scientific">Dielma fastidiosa</name>
    <dbReference type="NCBI Taxonomy" id="1034346"/>
    <lineage>
        <taxon>Bacteria</taxon>
        <taxon>Bacillati</taxon>
        <taxon>Bacillota</taxon>
        <taxon>Erysipelotrichia</taxon>
        <taxon>Erysipelotrichales</taxon>
        <taxon>Erysipelotrichaceae</taxon>
        <taxon>Dielma</taxon>
    </lineage>
</organism>
<evidence type="ECO:0000256" key="1">
    <source>
        <dbReference type="SAM" id="Phobius"/>
    </source>
</evidence>
<dbReference type="AlphaFoldDB" id="A0AB35UNM4"/>
<dbReference type="PRINTS" id="PR00173">
    <property type="entry name" value="EDTRNSPORT"/>
</dbReference>
<dbReference type="Proteomes" id="UP001276902">
    <property type="component" value="Unassembled WGS sequence"/>
</dbReference>
<keyword evidence="1" id="KW-0812">Transmembrane</keyword>
<sequence length="182" mass="20487">MKKYVIAFLICIYTTILVPILISDIPDSVSTLLNITLIAAAVLGILCMIALFKSIKEILQTPKQQDELNNLALLLKIAVLPVYAYTTLIGIGAGTIMVIFPGMIFLLPLIYAIVTTLLCFLLVITSSYSIACIYVHYRNGIFSLKKTILHVILQVIFFIDVIDYIYLFFNIRKCRKELIDFA</sequence>
<reference evidence="2" key="1">
    <citation type="submission" date="2022-03" db="EMBL/GenBank/DDBJ databases">
        <title>First case of bacteraemia caused by Dielma fastidiosa in a patient hospitalised with diverticulitis.</title>
        <authorList>
            <person name="Forman-Ankjaer B."/>
            <person name="Hvid-Jensen F."/>
            <person name="Kobel C.M."/>
            <person name="Greve T."/>
        </authorList>
    </citation>
    <scope>NUCLEOTIDE SEQUENCE</scope>
    <source>
        <strain evidence="2">AUH_DF_2021</strain>
    </source>
</reference>
<feature type="transmembrane region" description="Helical" evidence="1">
    <location>
        <begin position="110"/>
        <end position="135"/>
    </location>
</feature>
<name>A0AB35UNM4_9FIRM</name>
<protein>
    <submittedName>
        <fullName evidence="2">Uncharacterized protein</fullName>
    </submittedName>
</protein>
<gene>
    <name evidence="2" type="ORF">MQE39_17095</name>
</gene>
<keyword evidence="1" id="KW-1133">Transmembrane helix</keyword>
<feature type="transmembrane region" description="Helical" evidence="1">
    <location>
        <begin position="31"/>
        <end position="52"/>
    </location>
</feature>
<feature type="transmembrane region" description="Helical" evidence="1">
    <location>
        <begin position="73"/>
        <end position="104"/>
    </location>
</feature>
<feature type="transmembrane region" description="Helical" evidence="1">
    <location>
        <begin position="147"/>
        <end position="169"/>
    </location>
</feature>
<proteinExistence type="predicted"/>
<dbReference type="EMBL" id="JALDAW010000023">
    <property type="protein sequence ID" value="MDY5169837.1"/>
    <property type="molecule type" value="Genomic_DNA"/>
</dbReference>
<keyword evidence="1" id="KW-0472">Membrane</keyword>
<dbReference type="RefSeq" id="WP_276934276.1">
    <property type="nucleotide sequence ID" value="NZ_BAABZA010000001.1"/>
</dbReference>